<evidence type="ECO:0000313" key="3">
    <source>
        <dbReference type="Proteomes" id="UP001218218"/>
    </source>
</evidence>
<organism evidence="2 3">
    <name type="scientific">Mycena albidolilacea</name>
    <dbReference type="NCBI Taxonomy" id="1033008"/>
    <lineage>
        <taxon>Eukaryota</taxon>
        <taxon>Fungi</taxon>
        <taxon>Dikarya</taxon>
        <taxon>Basidiomycota</taxon>
        <taxon>Agaricomycotina</taxon>
        <taxon>Agaricomycetes</taxon>
        <taxon>Agaricomycetidae</taxon>
        <taxon>Agaricales</taxon>
        <taxon>Marasmiineae</taxon>
        <taxon>Mycenaceae</taxon>
        <taxon>Mycena</taxon>
    </lineage>
</organism>
<name>A0AAD7AJ57_9AGAR</name>
<proteinExistence type="predicted"/>
<dbReference type="Proteomes" id="UP001218218">
    <property type="component" value="Unassembled WGS sequence"/>
</dbReference>
<comment type="caution">
    <text evidence="2">The sequence shown here is derived from an EMBL/GenBank/DDBJ whole genome shotgun (WGS) entry which is preliminary data.</text>
</comment>
<feature type="region of interest" description="Disordered" evidence="1">
    <location>
        <begin position="22"/>
        <end position="41"/>
    </location>
</feature>
<dbReference type="EMBL" id="JARIHO010000006">
    <property type="protein sequence ID" value="KAJ7359974.1"/>
    <property type="molecule type" value="Genomic_DNA"/>
</dbReference>
<protein>
    <submittedName>
        <fullName evidence="2">Uncharacterized protein</fullName>
    </submittedName>
</protein>
<gene>
    <name evidence="2" type="ORF">DFH08DRAFT_801729</name>
</gene>
<reference evidence="2" key="1">
    <citation type="submission" date="2023-03" db="EMBL/GenBank/DDBJ databases">
        <title>Massive genome expansion in bonnet fungi (Mycena s.s.) driven by repeated elements and novel gene families across ecological guilds.</title>
        <authorList>
            <consortium name="Lawrence Berkeley National Laboratory"/>
            <person name="Harder C.B."/>
            <person name="Miyauchi S."/>
            <person name="Viragh M."/>
            <person name="Kuo A."/>
            <person name="Thoen E."/>
            <person name="Andreopoulos B."/>
            <person name="Lu D."/>
            <person name="Skrede I."/>
            <person name="Drula E."/>
            <person name="Henrissat B."/>
            <person name="Morin E."/>
            <person name="Kohler A."/>
            <person name="Barry K."/>
            <person name="LaButti K."/>
            <person name="Morin E."/>
            <person name="Salamov A."/>
            <person name="Lipzen A."/>
            <person name="Mereny Z."/>
            <person name="Hegedus B."/>
            <person name="Baldrian P."/>
            <person name="Stursova M."/>
            <person name="Weitz H."/>
            <person name="Taylor A."/>
            <person name="Grigoriev I.V."/>
            <person name="Nagy L.G."/>
            <person name="Martin F."/>
            <person name="Kauserud H."/>
        </authorList>
    </citation>
    <scope>NUCLEOTIDE SEQUENCE</scope>
    <source>
        <strain evidence="2">CBHHK002</strain>
    </source>
</reference>
<dbReference type="AlphaFoldDB" id="A0AAD7AJ57"/>
<sequence length="204" mass="23151">MASLPGNLGWIVVVRSYYLSPPQSNEDARQIDPPGSEAMRSWLSDSNRQKSYQLWRKAGIQDTNHRLDYRSSLLLILQVQSPSADRRAKQTDSKRFARGLDRKLSPPAPSLYSLPRDEYVRMPFELCTSMHKAETRATSRSNSTSYALIVNRNTSPIPRASLNRLTEMSHRPTCGQIISLRRLSQELVRGPQRASLVVIETVVK</sequence>
<accession>A0AAD7AJ57</accession>
<evidence type="ECO:0000313" key="2">
    <source>
        <dbReference type="EMBL" id="KAJ7359974.1"/>
    </source>
</evidence>
<keyword evidence="3" id="KW-1185">Reference proteome</keyword>
<evidence type="ECO:0000256" key="1">
    <source>
        <dbReference type="SAM" id="MobiDB-lite"/>
    </source>
</evidence>